<dbReference type="InterPro" id="IPR023606">
    <property type="entry name" value="CoA-Trfase_III_dom_1_sf"/>
</dbReference>
<dbReference type="InterPro" id="IPR050483">
    <property type="entry name" value="CoA-transferase_III_domain"/>
</dbReference>
<dbReference type="RefSeq" id="WP_367993762.1">
    <property type="nucleotide sequence ID" value="NZ_JBFPJR010000014.1"/>
</dbReference>
<reference evidence="2 3" key="1">
    <citation type="submission" date="2024-07" db="EMBL/GenBank/DDBJ databases">
        <authorList>
            <person name="Lee S."/>
            <person name="Kang M."/>
        </authorList>
    </citation>
    <scope>NUCLEOTIDE SEQUENCE [LARGE SCALE GENOMIC DNA]</scope>
    <source>
        <strain evidence="2 3">DS6</strain>
    </source>
</reference>
<dbReference type="Proteomes" id="UP001556631">
    <property type="component" value="Unassembled WGS sequence"/>
</dbReference>
<organism evidence="2 3">
    <name type="scientific">Nocardioides eburneus</name>
    <dbReference type="NCBI Taxonomy" id="3231482"/>
    <lineage>
        <taxon>Bacteria</taxon>
        <taxon>Bacillati</taxon>
        <taxon>Actinomycetota</taxon>
        <taxon>Actinomycetes</taxon>
        <taxon>Propionibacteriales</taxon>
        <taxon>Nocardioidaceae</taxon>
        <taxon>Nocardioides</taxon>
    </lineage>
</organism>
<dbReference type="PANTHER" id="PTHR48207">
    <property type="entry name" value="SUCCINATE--HYDROXYMETHYLGLUTARATE COA-TRANSFERASE"/>
    <property type="match status" value="1"/>
</dbReference>
<name>A0ABV3SZP0_9ACTN</name>
<dbReference type="InterPro" id="IPR003673">
    <property type="entry name" value="CoA-Trfase_fam_III"/>
</dbReference>
<dbReference type="GO" id="GO:0016740">
    <property type="term" value="F:transferase activity"/>
    <property type="evidence" value="ECO:0007669"/>
    <property type="project" value="UniProtKB-KW"/>
</dbReference>
<protein>
    <submittedName>
        <fullName evidence="2">CaiB/BaiF CoA transferase family protein</fullName>
    </submittedName>
</protein>
<dbReference type="InterPro" id="IPR044855">
    <property type="entry name" value="CoA-Trfase_III_dom3_sf"/>
</dbReference>
<evidence type="ECO:0000313" key="3">
    <source>
        <dbReference type="Proteomes" id="UP001556631"/>
    </source>
</evidence>
<evidence type="ECO:0000313" key="2">
    <source>
        <dbReference type="EMBL" id="MEX0427924.1"/>
    </source>
</evidence>
<gene>
    <name evidence="2" type="ORF">AB3X52_09855</name>
</gene>
<dbReference type="PANTHER" id="PTHR48207:SF3">
    <property type="entry name" value="SUCCINATE--HYDROXYMETHYLGLUTARATE COA-TRANSFERASE"/>
    <property type="match status" value="1"/>
</dbReference>
<dbReference type="SUPFAM" id="SSF89796">
    <property type="entry name" value="CoA-transferase family III (CaiB/BaiF)"/>
    <property type="match status" value="1"/>
</dbReference>
<comment type="caution">
    <text evidence="2">The sequence shown here is derived from an EMBL/GenBank/DDBJ whole genome shotgun (WGS) entry which is preliminary data.</text>
</comment>
<accession>A0ABV3SZP0</accession>
<keyword evidence="3" id="KW-1185">Reference proteome</keyword>
<keyword evidence="1 2" id="KW-0808">Transferase</keyword>
<dbReference type="Pfam" id="PF02515">
    <property type="entry name" value="CoA_transf_3"/>
    <property type="match status" value="1"/>
</dbReference>
<sequence>MSTGAVTGPLAGVRVIDLTQALSGPYATSMLADLGADVIKIEPPRGDMLRNVGPFHPADEQRPYGGVFGNANRNKRSVVLDLKTEEGVRTVRDLVADADAVVENFSLGVMDRLGLSYESLAELNPRLVYTSIRGFGDTRGGESPYADWPAFDIVAQAMGGIMSITGPDRDQRVRVGSGLGDTAASLFAVQGTLAALFEAQRSGRGQYVDVAMVDAVLALSEVVVNNYAYTGVSPEPIGNQLHGFAPFDVVPTKDGEVALGAPHRAQWAKLCAAMEREDLVEDPRFATDHARWLHREQVYEIVHEWTSRHSTEELVDLLGGVVPLGPINTGDDIFRDPHFAVRQMLPTVEVPGTEDRVSVTGVVPKLSRTAGAVRHRAPLLGEHTDEVLSELAARRTTTEGAPR</sequence>
<proteinExistence type="predicted"/>
<dbReference type="EMBL" id="JBFPJR010000014">
    <property type="protein sequence ID" value="MEX0427924.1"/>
    <property type="molecule type" value="Genomic_DNA"/>
</dbReference>
<dbReference type="Gene3D" id="3.30.1540.10">
    <property type="entry name" value="formyl-coa transferase, domain 3"/>
    <property type="match status" value="1"/>
</dbReference>
<evidence type="ECO:0000256" key="1">
    <source>
        <dbReference type="ARBA" id="ARBA00022679"/>
    </source>
</evidence>
<dbReference type="Gene3D" id="3.40.50.10540">
    <property type="entry name" value="Crotonobetainyl-coa:carnitine coa-transferase, domain 1"/>
    <property type="match status" value="1"/>
</dbReference>